<dbReference type="Proteomes" id="UP001206983">
    <property type="component" value="Unassembled WGS sequence"/>
</dbReference>
<keyword evidence="1" id="KW-0472">Membrane</keyword>
<evidence type="ECO:0000256" key="1">
    <source>
        <dbReference type="SAM" id="Phobius"/>
    </source>
</evidence>
<keyword evidence="1" id="KW-0812">Transmembrane</keyword>
<accession>A0AAE3L163</accession>
<reference evidence="2 3" key="1">
    <citation type="journal article" date="2011" name="Appl. Environ. Microbiol.">
        <title>Methanogenic archaea isolated from Taiwan's Chelungpu fault.</title>
        <authorList>
            <person name="Wu S.Y."/>
            <person name="Lai M.C."/>
        </authorList>
    </citation>
    <scope>NUCLEOTIDE SEQUENCE [LARGE SCALE GENOMIC DNA]</scope>
    <source>
        <strain evidence="2 3">St545Mb</strain>
    </source>
</reference>
<evidence type="ECO:0008006" key="4">
    <source>
        <dbReference type="Google" id="ProtNLM"/>
    </source>
</evidence>
<dbReference type="EMBL" id="JTEO01000010">
    <property type="protein sequence ID" value="MCQ6963769.1"/>
    <property type="molecule type" value="Genomic_DNA"/>
</dbReference>
<evidence type="ECO:0000313" key="3">
    <source>
        <dbReference type="Proteomes" id="UP001206983"/>
    </source>
</evidence>
<organism evidence="2 3">
    <name type="scientific">Methanolobus chelungpuianus</name>
    <dbReference type="NCBI Taxonomy" id="502115"/>
    <lineage>
        <taxon>Archaea</taxon>
        <taxon>Methanobacteriati</taxon>
        <taxon>Methanobacteriota</taxon>
        <taxon>Stenosarchaea group</taxon>
        <taxon>Methanomicrobia</taxon>
        <taxon>Methanosarcinales</taxon>
        <taxon>Methanosarcinaceae</taxon>
        <taxon>Methanolobus</taxon>
    </lineage>
</organism>
<name>A0AAE3L163_9EURY</name>
<sequence length="74" mass="8409">MNFMMGSGMYGAYSFWGILVNIFVILLIVGIVVLLLNRSEFVSSGNNERLARLEKDVDEIKRTVQAIKEKLDEI</sequence>
<gene>
    <name evidence="2" type="ORF">PV02_11935</name>
</gene>
<keyword evidence="1" id="KW-1133">Transmembrane helix</keyword>
<protein>
    <recommendedName>
        <fullName evidence="4">DUF4083 domain-containing protein</fullName>
    </recommendedName>
</protein>
<keyword evidence="3" id="KW-1185">Reference proteome</keyword>
<comment type="caution">
    <text evidence="2">The sequence shown here is derived from an EMBL/GenBank/DDBJ whole genome shotgun (WGS) entry which is preliminary data.</text>
</comment>
<feature type="transmembrane region" description="Helical" evidence="1">
    <location>
        <begin position="12"/>
        <end position="36"/>
    </location>
</feature>
<proteinExistence type="predicted"/>
<evidence type="ECO:0000313" key="2">
    <source>
        <dbReference type="EMBL" id="MCQ6963769.1"/>
    </source>
</evidence>
<dbReference type="AlphaFoldDB" id="A0AAE3L163"/>